<dbReference type="AlphaFoldDB" id="A0A8T0F7T3"/>
<gene>
    <name evidence="3" type="ORF">HNY73_008109</name>
</gene>
<feature type="compositionally biased region" description="Polar residues" evidence="2">
    <location>
        <begin position="135"/>
        <end position="145"/>
    </location>
</feature>
<accession>A0A8T0F7T3</accession>
<proteinExistence type="predicted"/>
<dbReference type="Proteomes" id="UP000807504">
    <property type="component" value="Unassembled WGS sequence"/>
</dbReference>
<feature type="compositionally biased region" description="Low complexity" evidence="2">
    <location>
        <begin position="158"/>
        <end position="177"/>
    </location>
</feature>
<reference evidence="3" key="1">
    <citation type="journal article" date="2020" name="bioRxiv">
        <title>Chromosome-level reference genome of the European wasp spider Argiope bruennichi: a resource for studies on range expansion and evolutionary adaptation.</title>
        <authorList>
            <person name="Sheffer M.M."/>
            <person name="Hoppe A."/>
            <person name="Krehenwinkel H."/>
            <person name="Uhl G."/>
            <person name="Kuss A.W."/>
            <person name="Jensen L."/>
            <person name="Jensen C."/>
            <person name="Gillespie R.G."/>
            <person name="Hoff K.J."/>
            <person name="Prost S."/>
        </authorList>
    </citation>
    <scope>NUCLEOTIDE SEQUENCE</scope>
</reference>
<reference evidence="3" key="2">
    <citation type="submission" date="2020-06" db="EMBL/GenBank/DDBJ databases">
        <authorList>
            <person name="Sheffer M."/>
        </authorList>
    </citation>
    <scope>NUCLEOTIDE SEQUENCE</scope>
</reference>
<feature type="region of interest" description="Disordered" evidence="2">
    <location>
        <begin position="110"/>
        <end position="203"/>
    </location>
</feature>
<feature type="compositionally biased region" description="Polar residues" evidence="2">
    <location>
        <begin position="188"/>
        <end position="203"/>
    </location>
</feature>
<evidence type="ECO:0000256" key="2">
    <source>
        <dbReference type="SAM" id="MobiDB-lite"/>
    </source>
</evidence>
<dbReference type="EMBL" id="JABXBU010000015">
    <property type="protein sequence ID" value="KAF8786388.1"/>
    <property type="molecule type" value="Genomic_DNA"/>
</dbReference>
<keyword evidence="4" id="KW-1185">Reference proteome</keyword>
<feature type="coiled-coil region" evidence="1">
    <location>
        <begin position="30"/>
        <end position="64"/>
    </location>
</feature>
<sequence>MSKRPGGEPEDGAGGKRIHFADESIQGPEHLRLVRRMEEMERQMRDLRRQNAEKDALLEQYQETDMGIQCNEEDLDTEARTSAEIDILADGAEIDAQVDLPLQVQEIQAPQLSPPQPIQAPQVALPQRRNGNRRILTTTPITSENPSHHLHDKTSTQARNSNHQRSASSSSDNSIQSCIAHDIPAPTQPKTNHSCSNPAKSAPHQSNRIQLAYSNATHFSLKIFNPANYNSANISSTSSAQSPLPPYH</sequence>
<keyword evidence="1" id="KW-0175">Coiled coil</keyword>
<protein>
    <submittedName>
        <fullName evidence="3">Uncharacterized protein</fullName>
    </submittedName>
</protein>
<name>A0A8T0F7T3_ARGBR</name>
<feature type="region of interest" description="Disordered" evidence="2">
    <location>
        <begin position="1"/>
        <end position="26"/>
    </location>
</feature>
<comment type="caution">
    <text evidence="3">The sequence shown here is derived from an EMBL/GenBank/DDBJ whole genome shotgun (WGS) entry which is preliminary data.</text>
</comment>
<organism evidence="3 4">
    <name type="scientific">Argiope bruennichi</name>
    <name type="common">Wasp spider</name>
    <name type="synonym">Aranea bruennichi</name>
    <dbReference type="NCBI Taxonomy" id="94029"/>
    <lineage>
        <taxon>Eukaryota</taxon>
        <taxon>Metazoa</taxon>
        <taxon>Ecdysozoa</taxon>
        <taxon>Arthropoda</taxon>
        <taxon>Chelicerata</taxon>
        <taxon>Arachnida</taxon>
        <taxon>Araneae</taxon>
        <taxon>Araneomorphae</taxon>
        <taxon>Entelegynae</taxon>
        <taxon>Araneoidea</taxon>
        <taxon>Araneidae</taxon>
        <taxon>Argiope</taxon>
    </lineage>
</organism>
<evidence type="ECO:0000256" key="1">
    <source>
        <dbReference type="SAM" id="Coils"/>
    </source>
</evidence>
<evidence type="ECO:0000313" key="3">
    <source>
        <dbReference type="EMBL" id="KAF8786388.1"/>
    </source>
</evidence>
<evidence type="ECO:0000313" key="4">
    <source>
        <dbReference type="Proteomes" id="UP000807504"/>
    </source>
</evidence>